<dbReference type="Proteomes" id="UP000683360">
    <property type="component" value="Unassembled WGS sequence"/>
</dbReference>
<organism evidence="2 3">
    <name type="scientific">Mytilus edulis</name>
    <name type="common">Blue mussel</name>
    <dbReference type="NCBI Taxonomy" id="6550"/>
    <lineage>
        <taxon>Eukaryota</taxon>
        <taxon>Metazoa</taxon>
        <taxon>Spiralia</taxon>
        <taxon>Lophotrochozoa</taxon>
        <taxon>Mollusca</taxon>
        <taxon>Bivalvia</taxon>
        <taxon>Autobranchia</taxon>
        <taxon>Pteriomorphia</taxon>
        <taxon>Mytilida</taxon>
        <taxon>Mytiloidea</taxon>
        <taxon>Mytilidae</taxon>
        <taxon>Mytilinae</taxon>
        <taxon>Mytilus</taxon>
    </lineage>
</organism>
<dbReference type="SUPFAM" id="SSF55797">
    <property type="entry name" value="PR-1-like"/>
    <property type="match status" value="1"/>
</dbReference>
<gene>
    <name evidence="2" type="ORF">MEDL_50260</name>
</gene>
<proteinExistence type="predicted"/>
<sequence>MKSCTEGRAVCKLSGHIVRLPLPFGNFQYGFDSLWNLISDTTRRSLDGVTKSTGIDLFGKNGLLSKTMMKPTPPALYDMPPQDYPPTEPNYADFGHGPTHPPDILMQRDPQPLLRAAKRALTSQKWDDRLAVVAQKWANQCEAGHDKERNVPYCKGTVCYNGGKLDPDTCQCKCTKVYKGRTSKCPAQDAAHCKWWPKSHCRTYYNVPQECPRMCGIC</sequence>
<dbReference type="InterPro" id="IPR035940">
    <property type="entry name" value="CAP_sf"/>
</dbReference>
<evidence type="ECO:0000313" key="2">
    <source>
        <dbReference type="EMBL" id="CAG2237821.1"/>
    </source>
</evidence>
<protein>
    <recommendedName>
        <fullName evidence="1">SCP domain-containing protein</fullName>
    </recommendedName>
</protein>
<dbReference type="AlphaFoldDB" id="A0A8S3U594"/>
<evidence type="ECO:0000259" key="1">
    <source>
        <dbReference type="Pfam" id="PF00188"/>
    </source>
</evidence>
<accession>A0A8S3U594</accession>
<dbReference type="EMBL" id="CAJPWZ010002407">
    <property type="protein sequence ID" value="CAG2237821.1"/>
    <property type="molecule type" value="Genomic_DNA"/>
</dbReference>
<dbReference type="InterPro" id="IPR014044">
    <property type="entry name" value="CAP_dom"/>
</dbReference>
<dbReference type="OrthoDB" id="6040356at2759"/>
<keyword evidence="3" id="KW-1185">Reference proteome</keyword>
<name>A0A8S3U594_MYTED</name>
<reference evidence="2" key="1">
    <citation type="submission" date="2021-03" db="EMBL/GenBank/DDBJ databases">
        <authorList>
            <person name="Bekaert M."/>
        </authorList>
    </citation>
    <scope>NUCLEOTIDE SEQUENCE</scope>
</reference>
<evidence type="ECO:0000313" key="3">
    <source>
        <dbReference type="Proteomes" id="UP000683360"/>
    </source>
</evidence>
<dbReference type="Pfam" id="PF00188">
    <property type="entry name" value="CAP"/>
    <property type="match status" value="1"/>
</dbReference>
<dbReference type="Gene3D" id="3.40.33.10">
    <property type="entry name" value="CAP"/>
    <property type="match status" value="1"/>
</dbReference>
<comment type="caution">
    <text evidence="2">The sequence shown here is derived from an EMBL/GenBank/DDBJ whole genome shotgun (WGS) entry which is preliminary data.</text>
</comment>
<feature type="domain" description="SCP" evidence="1">
    <location>
        <begin position="118"/>
        <end position="161"/>
    </location>
</feature>